<feature type="coiled-coil region" evidence="1">
    <location>
        <begin position="16"/>
        <end position="60"/>
    </location>
</feature>
<feature type="region of interest" description="Disordered" evidence="2">
    <location>
        <begin position="69"/>
        <end position="90"/>
    </location>
</feature>
<dbReference type="EMBL" id="JAAGNN010000017">
    <property type="protein sequence ID" value="KAF4077833.1"/>
    <property type="molecule type" value="Genomic_DNA"/>
</dbReference>
<name>A0A7J6A514_AMEME</name>
<evidence type="ECO:0000256" key="1">
    <source>
        <dbReference type="SAM" id="Coils"/>
    </source>
</evidence>
<evidence type="ECO:0000313" key="4">
    <source>
        <dbReference type="Proteomes" id="UP000593565"/>
    </source>
</evidence>
<gene>
    <name evidence="3" type="ORF">AMELA_G00192560</name>
</gene>
<keyword evidence="1" id="KW-0175">Coiled coil</keyword>
<reference evidence="3 4" key="1">
    <citation type="submission" date="2020-02" db="EMBL/GenBank/DDBJ databases">
        <title>A chromosome-scale genome assembly of the black bullhead catfish (Ameiurus melas).</title>
        <authorList>
            <person name="Wen M."/>
            <person name="Zham M."/>
            <person name="Cabau C."/>
            <person name="Klopp C."/>
            <person name="Donnadieu C."/>
            <person name="Roques C."/>
            <person name="Bouchez O."/>
            <person name="Lampietro C."/>
            <person name="Jouanno E."/>
            <person name="Herpin A."/>
            <person name="Louis A."/>
            <person name="Berthelot C."/>
            <person name="Parey E."/>
            <person name="Roest-Crollius H."/>
            <person name="Braasch I."/>
            <person name="Postlethwait J."/>
            <person name="Robinson-Rechavi M."/>
            <person name="Echchiki A."/>
            <person name="Begum T."/>
            <person name="Montfort J."/>
            <person name="Schartl M."/>
            <person name="Bobe J."/>
            <person name="Guiguen Y."/>
        </authorList>
    </citation>
    <scope>NUCLEOTIDE SEQUENCE [LARGE SCALE GENOMIC DNA]</scope>
    <source>
        <strain evidence="3">M_S1</strain>
        <tissue evidence="3">Blood</tissue>
    </source>
</reference>
<evidence type="ECO:0000313" key="3">
    <source>
        <dbReference type="EMBL" id="KAF4077833.1"/>
    </source>
</evidence>
<protein>
    <submittedName>
        <fullName evidence="3">Uncharacterized protein</fullName>
    </submittedName>
</protein>
<evidence type="ECO:0000256" key="2">
    <source>
        <dbReference type="SAM" id="MobiDB-lite"/>
    </source>
</evidence>
<keyword evidence="4" id="KW-1185">Reference proteome</keyword>
<accession>A0A7J6A514</accession>
<organism evidence="3 4">
    <name type="scientific">Ameiurus melas</name>
    <name type="common">Black bullhead</name>
    <name type="synonym">Silurus melas</name>
    <dbReference type="NCBI Taxonomy" id="219545"/>
    <lineage>
        <taxon>Eukaryota</taxon>
        <taxon>Metazoa</taxon>
        <taxon>Chordata</taxon>
        <taxon>Craniata</taxon>
        <taxon>Vertebrata</taxon>
        <taxon>Euteleostomi</taxon>
        <taxon>Actinopterygii</taxon>
        <taxon>Neopterygii</taxon>
        <taxon>Teleostei</taxon>
        <taxon>Ostariophysi</taxon>
        <taxon>Siluriformes</taxon>
        <taxon>Ictaluridae</taxon>
        <taxon>Ameiurus</taxon>
    </lineage>
</organism>
<comment type="caution">
    <text evidence="3">The sequence shown here is derived from an EMBL/GenBank/DDBJ whole genome shotgun (WGS) entry which is preliminary data.</text>
</comment>
<sequence length="104" mass="11938">MESPGPGSVEKPSKAAECLNELNRIIEAQHELLERQKLRIAELELQVAELRSRNARVHEEYERHLRTCSLQQHQQHQHHNNHSISSLSALAAIQEKPEYGGSMR</sequence>
<dbReference type="Proteomes" id="UP000593565">
    <property type="component" value="Unassembled WGS sequence"/>
</dbReference>
<feature type="non-terminal residue" evidence="3">
    <location>
        <position position="1"/>
    </location>
</feature>
<dbReference type="AlphaFoldDB" id="A0A7J6A514"/>
<proteinExistence type="predicted"/>